<feature type="compositionally biased region" description="Low complexity" evidence="8">
    <location>
        <begin position="214"/>
        <end position="254"/>
    </location>
</feature>
<dbReference type="GeneID" id="59237073"/>
<evidence type="ECO:0000256" key="4">
    <source>
        <dbReference type="ARBA" id="ARBA00022525"/>
    </source>
</evidence>
<dbReference type="RefSeq" id="XP_037145058.1">
    <property type="nucleotide sequence ID" value="XM_037289163.1"/>
</dbReference>
<feature type="chain" id="PRO_5029010911" description="Glycoside hydrolase family 17 protein" evidence="9">
    <location>
        <begin position="22"/>
        <end position="517"/>
    </location>
</feature>
<evidence type="ECO:0000256" key="3">
    <source>
        <dbReference type="ARBA" id="ARBA00022512"/>
    </source>
</evidence>
<feature type="signal peptide" evidence="9">
    <location>
        <begin position="1"/>
        <end position="21"/>
    </location>
</feature>
<reference evidence="10 11" key="1">
    <citation type="submission" date="2020-07" db="EMBL/GenBank/DDBJ databases">
        <title>The yeast mating-type switching endonuclease HO is a domesticated member of an unorthodox homing genetic element family.</title>
        <authorList>
            <person name="Coughlan A.Y."/>
            <person name="Lombardi L."/>
            <person name="Braun-Galleani S."/>
            <person name="Martos A.R."/>
            <person name="Galeote V."/>
            <person name="Bigey F."/>
            <person name="Dequin S."/>
            <person name="Byrne K.P."/>
            <person name="Wolfe K.H."/>
        </authorList>
    </citation>
    <scope>NUCLEOTIDE SEQUENCE [LARGE SCALE GENOMIC DNA]</scope>
    <source>
        <strain evidence="10 11">NRRL Y-6702</strain>
    </source>
</reference>
<gene>
    <name evidence="10" type="ORF">HG535_0E04150</name>
</gene>
<evidence type="ECO:0000256" key="8">
    <source>
        <dbReference type="SAM" id="MobiDB-lite"/>
    </source>
</evidence>
<keyword evidence="3" id="KW-0134">Cell wall</keyword>
<keyword evidence="5 9" id="KW-0732">Signal</keyword>
<organism evidence="10 11">
    <name type="scientific">Zygotorulaspora mrakii</name>
    <name type="common">Zygosaccharomyces mrakii</name>
    <dbReference type="NCBI Taxonomy" id="42260"/>
    <lineage>
        <taxon>Eukaryota</taxon>
        <taxon>Fungi</taxon>
        <taxon>Dikarya</taxon>
        <taxon>Ascomycota</taxon>
        <taxon>Saccharomycotina</taxon>
        <taxon>Saccharomycetes</taxon>
        <taxon>Saccharomycetales</taxon>
        <taxon>Saccharomycetaceae</taxon>
        <taxon>Zygotorulaspora</taxon>
    </lineage>
</organism>
<dbReference type="FunFam" id="3.20.20.80:FF:000160">
    <property type="entry name" value="Probable beta-glucosidase btgE"/>
    <property type="match status" value="1"/>
</dbReference>
<dbReference type="SUPFAM" id="SSF51445">
    <property type="entry name" value="(Trans)glycosidases"/>
    <property type="match status" value="1"/>
</dbReference>
<keyword evidence="6" id="KW-0378">Hydrolase</keyword>
<evidence type="ECO:0008006" key="12">
    <source>
        <dbReference type="Google" id="ProtNLM"/>
    </source>
</evidence>
<name>A0A7H9B3U9_ZYGMR</name>
<evidence type="ECO:0000256" key="2">
    <source>
        <dbReference type="ARBA" id="ARBA00008773"/>
    </source>
</evidence>
<dbReference type="InterPro" id="IPR017853">
    <property type="entry name" value="GH"/>
</dbReference>
<dbReference type="Gene3D" id="3.20.20.80">
    <property type="entry name" value="Glycosidases"/>
    <property type="match status" value="2"/>
</dbReference>
<dbReference type="InterPro" id="IPR050732">
    <property type="entry name" value="Beta-glucan_modifiers"/>
</dbReference>
<accession>A0A7H9B3U9</accession>
<feature type="region of interest" description="Disordered" evidence="8">
    <location>
        <begin position="206"/>
        <end position="254"/>
    </location>
</feature>
<protein>
    <recommendedName>
        <fullName evidence="12">Glycoside hydrolase family 17 protein</fullName>
    </recommendedName>
</protein>
<dbReference type="GO" id="GO:0009986">
    <property type="term" value="C:cell surface"/>
    <property type="evidence" value="ECO:0007669"/>
    <property type="project" value="TreeGrafter"/>
</dbReference>
<dbReference type="EMBL" id="CP058608">
    <property type="protein sequence ID" value="QLG73331.1"/>
    <property type="molecule type" value="Genomic_DNA"/>
</dbReference>
<dbReference type="OrthoDB" id="4082933at2759"/>
<feature type="compositionally biased region" description="Low complexity" evidence="8">
    <location>
        <begin position="130"/>
        <end position="171"/>
    </location>
</feature>
<keyword evidence="7" id="KW-0326">Glycosidase</keyword>
<dbReference type="PANTHER" id="PTHR16631">
    <property type="entry name" value="GLUCAN 1,3-BETA-GLUCOSIDASE"/>
    <property type="match status" value="1"/>
</dbReference>
<evidence type="ECO:0000313" key="11">
    <source>
        <dbReference type="Proteomes" id="UP000509704"/>
    </source>
</evidence>
<comment type="similarity">
    <text evidence="2">Belongs to the glycosyl hydrolase 17 family.</text>
</comment>
<comment type="subcellular location">
    <subcellularLocation>
        <location evidence="1">Secreted</location>
        <location evidence="1">Cell wall</location>
    </subcellularLocation>
</comment>
<proteinExistence type="inferred from homology"/>
<evidence type="ECO:0000256" key="1">
    <source>
        <dbReference type="ARBA" id="ARBA00004191"/>
    </source>
</evidence>
<evidence type="ECO:0000256" key="7">
    <source>
        <dbReference type="ARBA" id="ARBA00023295"/>
    </source>
</evidence>
<keyword evidence="11" id="KW-1185">Reference proteome</keyword>
<feature type="region of interest" description="Disordered" evidence="8">
    <location>
        <begin position="111"/>
        <end position="171"/>
    </location>
</feature>
<dbReference type="GO" id="GO:0071555">
    <property type="term" value="P:cell wall organization"/>
    <property type="evidence" value="ECO:0007669"/>
    <property type="project" value="TreeGrafter"/>
</dbReference>
<evidence type="ECO:0000256" key="6">
    <source>
        <dbReference type="ARBA" id="ARBA00022801"/>
    </source>
</evidence>
<keyword evidence="4" id="KW-0964">Secreted</keyword>
<dbReference type="Proteomes" id="UP000509704">
    <property type="component" value="Chromosome 5"/>
</dbReference>
<evidence type="ECO:0000313" key="10">
    <source>
        <dbReference type="EMBL" id="QLG73331.1"/>
    </source>
</evidence>
<sequence length="517" mass="54931">MRLATSLLFLSLELLGSTVNALPIYHGDNHDHQKREIVTRMHTAATQTVTDFYSTTTNIVVAPTVEFVISGTATYTTTLLPDGVDPTIQPSVTLTTTLALKQAEMVSSLGAAGLPSNDATSEIQGNQRATTQDVNSQQTTQVQTTQEQSTQDTEQSSVEPSSTQMTTTVSPTTISQITSAQETTASSSANFVSAIGNDQVQASVMSQPPVQAHTSFEATATSSSSENAQPATSTSSSAPSETSSSTSDNNNMSNIPVAVTYSPYNSDGTCRSSDSIYNDLRIIKSKGISQVRIYGTDCNSLQAVQPACSELGIKINQGFWISSAGVDSIDGSVASLIEYGQQNGWDIFEYITIGNEAINSGFCSVSDLISKIASVKSQLRSAGYSGRVTTSEPPVSYSNHPELCTDSAIDFVGINPHSYFNSAIDASGAGSFIKGQLQLTQRICGTDDVVITETGYPSRGNTNGRNVPSAENQRIAVQSILDELDKQVTILSYFDDLWKDPGSYGIEQSFGIESLLS</sequence>
<dbReference type="PANTHER" id="PTHR16631:SF24">
    <property type="entry name" value="FAMILY 17 GLUCOSIDASE SCW11-RELATED"/>
    <property type="match status" value="1"/>
</dbReference>
<dbReference type="AlphaFoldDB" id="A0A7H9B3U9"/>
<evidence type="ECO:0000256" key="9">
    <source>
        <dbReference type="SAM" id="SignalP"/>
    </source>
</evidence>
<evidence type="ECO:0000256" key="5">
    <source>
        <dbReference type="ARBA" id="ARBA00022729"/>
    </source>
</evidence>
<dbReference type="GO" id="GO:0042973">
    <property type="term" value="F:glucan endo-1,3-beta-D-glucosidase activity"/>
    <property type="evidence" value="ECO:0007669"/>
    <property type="project" value="TreeGrafter"/>
</dbReference>
<dbReference type="GO" id="GO:0009277">
    <property type="term" value="C:fungal-type cell wall"/>
    <property type="evidence" value="ECO:0007669"/>
    <property type="project" value="TreeGrafter"/>
</dbReference>
<feature type="compositionally biased region" description="Polar residues" evidence="8">
    <location>
        <begin position="117"/>
        <end position="129"/>
    </location>
</feature>
<dbReference type="KEGG" id="zmk:HG535_0E04150"/>
<dbReference type="GO" id="GO:0005576">
    <property type="term" value="C:extracellular region"/>
    <property type="evidence" value="ECO:0007669"/>
    <property type="project" value="TreeGrafter"/>
</dbReference>